<keyword evidence="1" id="KW-0732">Signal</keyword>
<feature type="signal peptide" evidence="1">
    <location>
        <begin position="1"/>
        <end position="25"/>
    </location>
</feature>
<name>A0ABV3MHR2_9ENTE</name>
<dbReference type="Proteomes" id="UP001554047">
    <property type="component" value="Unassembled WGS sequence"/>
</dbReference>
<proteinExistence type="predicted"/>
<dbReference type="GeneID" id="91576867"/>
<protein>
    <recommendedName>
        <fullName evidence="4">WxL domain-containing protein</fullName>
    </recommendedName>
</protein>
<evidence type="ECO:0000256" key="1">
    <source>
        <dbReference type="SAM" id="SignalP"/>
    </source>
</evidence>
<evidence type="ECO:0008006" key="4">
    <source>
        <dbReference type="Google" id="ProtNLM"/>
    </source>
</evidence>
<reference evidence="2 3" key="1">
    <citation type="submission" date="2024-05" db="EMBL/GenBank/DDBJ databases">
        <title>Human gut microbiome strain richness.</title>
        <authorList>
            <person name="Chen-Liaw A."/>
        </authorList>
    </citation>
    <scope>NUCLEOTIDE SEQUENCE [LARGE SCALE GENOMIC DNA]</scope>
    <source>
        <strain evidence="2 3">J1100102st1_G3_J1100102_180507</strain>
    </source>
</reference>
<dbReference type="EMBL" id="JBFDTB010000049">
    <property type="protein sequence ID" value="MEW3467822.1"/>
    <property type="molecule type" value="Genomic_DNA"/>
</dbReference>
<accession>A0ABV3MHR2</accession>
<gene>
    <name evidence="2" type="ORF">AB1I55_17135</name>
</gene>
<evidence type="ECO:0000313" key="2">
    <source>
        <dbReference type="EMBL" id="MEW3467822.1"/>
    </source>
</evidence>
<feature type="chain" id="PRO_5046750581" description="WxL domain-containing protein" evidence="1">
    <location>
        <begin position="26"/>
        <end position="157"/>
    </location>
</feature>
<organism evidence="2 3">
    <name type="scientific">Enterococcus entomosocium</name>
    <dbReference type="NCBI Taxonomy" id="3034352"/>
    <lineage>
        <taxon>Bacteria</taxon>
        <taxon>Bacillati</taxon>
        <taxon>Bacillota</taxon>
        <taxon>Bacilli</taxon>
        <taxon>Lactobacillales</taxon>
        <taxon>Enterococcaceae</taxon>
        <taxon>Enterococcus</taxon>
    </lineage>
</organism>
<sequence>MKKALYKMGVLGLLPLTTLPGFAYASEEGGNIQEDPILEEIVISNSDSSSMTDGVSRSSIKCTTTATIHYTLAPISAASSATGEAAKMMDSIFVRSRLYNSNGVLKNDKSSTKTKTAYNSVKTNHAPVSVSKNYTYANSTFKKSGYSTVTHEVRANQ</sequence>
<keyword evidence="3" id="KW-1185">Reference proteome</keyword>
<evidence type="ECO:0000313" key="3">
    <source>
        <dbReference type="Proteomes" id="UP001554047"/>
    </source>
</evidence>
<dbReference type="RefSeq" id="WP_086298851.1">
    <property type="nucleotide sequence ID" value="NZ_JARJAP010000034.1"/>
</dbReference>
<comment type="caution">
    <text evidence="2">The sequence shown here is derived from an EMBL/GenBank/DDBJ whole genome shotgun (WGS) entry which is preliminary data.</text>
</comment>